<dbReference type="GO" id="GO:0005929">
    <property type="term" value="C:cilium"/>
    <property type="evidence" value="ECO:0007669"/>
    <property type="project" value="UniProtKB-ARBA"/>
</dbReference>
<feature type="compositionally biased region" description="Polar residues" evidence="4">
    <location>
        <begin position="575"/>
        <end position="589"/>
    </location>
</feature>
<dbReference type="OrthoDB" id="427626at2759"/>
<accession>A0A813FG54</accession>
<keyword evidence="3" id="KW-0175">Coiled coil</keyword>
<evidence type="ECO:0000256" key="4">
    <source>
        <dbReference type="SAM" id="MobiDB-lite"/>
    </source>
</evidence>
<name>A0A813FG54_POLGL</name>
<gene>
    <name evidence="6" type="ORF">PGLA1383_LOCUS30107</name>
</gene>
<comment type="caution">
    <text evidence="6">The sequence shown here is derived from an EMBL/GenBank/DDBJ whole genome shotgun (WGS) entry which is preliminary data.</text>
</comment>
<feature type="region of interest" description="Disordered" evidence="4">
    <location>
        <begin position="241"/>
        <end position="260"/>
    </location>
</feature>
<keyword evidence="7" id="KW-1185">Reference proteome</keyword>
<organism evidence="6 7">
    <name type="scientific">Polarella glacialis</name>
    <name type="common">Dinoflagellate</name>
    <dbReference type="NCBI Taxonomy" id="89957"/>
    <lineage>
        <taxon>Eukaryota</taxon>
        <taxon>Sar</taxon>
        <taxon>Alveolata</taxon>
        <taxon>Dinophyceae</taxon>
        <taxon>Suessiales</taxon>
        <taxon>Suessiaceae</taxon>
        <taxon>Polarella</taxon>
    </lineage>
</organism>
<feature type="region of interest" description="Disordered" evidence="4">
    <location>
        <begin position="561"/>
        <end position="589"/>
    </location>
</feature>
<protein>
    <recommendedName>
        <fullName evidence="5">CFA20 domain-containing protein</fullName>
    </recommendedName>
</protein>
<feature type="coiled-coil region" evidence="3">
    <location>
        <begin position="473"/>
        <end position="542"/>
    </location>
</feature>
<dbReference type="InterPro" id="IPR007714">
    <property type="entry name" value="CFA20_dom"/>
</dbReference>
<dbReference type="AlphaFoldDB" id="A0A813FG54"/>
<dbReference type="Proteomes" id="UP000654075">
    <property type="component" value="Unassembled WGS sequence"/>
</dbReference>
<feature type="region of interest" description="Disordered" evidence="4">
    <location>
        <begin position="189"/>
        <end position="210"/>
    </location>
</feature>
<feature type="coiled-coil region" evidence="3">
    <location>
        <begin position="332"/>
        <end position="370"/>
    </location>
</feature>
<evidence type="ECO:0000313" key="6">
    <source>
        <dbReference type="EMBL" id="CAE8612309.1"/>
    </source>
</evidence>
<evidence type="ECO:0000256" key="2">
    <source>
        <dbReference type="ARBA" id="ARBA00022490"/>
    </source>
</evidence>
<evidence type="ECO:0000313" key="7">
    <source>
        <dbReference type="Proteomes" id="UP000654075"/>
    </source>
</evidence>
<feature type="domain" description="CFA20" evidence="5">
    <location>
        <begin position="2"/>
        <end position="119"/>
    </location>
</feature>
<dbReference type="Pfam" id="PF03148">
    <property type="entry name" value="Tektin"/>
    <property type="match status" value="1"/>
</dbReference>
<evidence type="ECO:0000259" key="5">
    <source>
        <dbReference type="Pfam" id="PF05018"/>
    </source>
</evidence>
<evidence type="ECO:0000256" key="3">
    <source>
        <dbReference type="SAM" id="Coils"/>
    </source>
</evidence>
<dbReference type="GO" id="GO:0005737">
    <property type="term" value="C:cytoplasm"/>
    <property type="evidence" value="ECO:0007669"/>
    <property type="project" value="UniProtKB-SubCell"/>
</dbReference>
<proteinExistence type="predicted"/>
<reference evidence="6" key="1">
    <citation type="submission" date="2021-02" db="EMBL/GenBank/DDBJ databases">
        <authorList>
            <person name="Dougan E. K."/>
            <person name="Rhodes N."/>
            <person name="Thang M."/>
            <person name="Chan C."/>
        </authorList>
    </citation>
    <scope>NUCLEOTIDE SEQUENCE</scope>
</reference>
<keyword evidence="2" id="KW-0963">Cytoplasm</keyword>
<sequence>MKTLDLTGEYIYLQVKPLDMNFFTIHLDFIVSGGNRFRVTLSNLFTEVKTTYHSVQCPYHLPNRWTIVRLHAPSALFAGAQGQQHAFALKSLQLCSSLYVRNVFTSDRCYTSESAPRDMIGEFASASASSSSAARFYDWAWMDVPHAGIVAQMASTEAAEGPASPSSREVKGLDEGFLATGMRNIEASPSREVKISESPTRAREPHQAPENREQWISTTQANMNRAKSLASDVLRRLKANESADAANKEAEADGQKREKDRLRTKVRGRVKVHAEVISTAQKSIREIEEAITQVEGCTSRATCERYARFAFMKVCEKRLEIRQKRPPQENFRDGVQEALERERTVLTRAREELLAQEADSKRTLSELEDMRTELSKDTGARRLAVHYEVSQLRPTLEVLAPSGHGAANSQNSASGSKAASLPQVDTAALMRRSAQLIDYSRALQGKLEKVIIHAREESNAAAARTGRSLSMKVRELLEMKRVIEEQMKEVEHALNQAGQALAKEEYRLENYVGDKAGQEQRVADLRNMVKELQATRASLVEDLRCKNSALDVDNSCKRVTSQMASEPQKKPTAAALQSSASMTSGGSVMAPTGSSSIKFSLDAMQDASSTASTATPANAVNKGHSLTRCGSNPGGSSSLKMAAAASLQLPPTPYADSKLQASRPSVPMRAPVVACNYSRCPRAYWFVPSGCALASTCGRFQLQQMPPCLLVGPVRVCPCEHLRSLPTTPDAPVLIGWSRPGVPMRAPAVASSYSRCPRAYWLVPSRCAHAITCGRFQLQQMPPCLLVGPVPVGLQLQSIVAALAHCPLALTQWIWMVDGPCAWASRTRNTPWRPVPSFAPQDNMISILCLWRELALPALIMKGRVPGEVVAAVRIVVIASVGRLVAFPSSTGSVAAARLGVVELVRAERLVFPPSRAAGQLLYLARAPPVAGRPLGADAVAPLSQHLAMRQFCRSELQPEGSPCDGWREAALGQAAAASPGCGVSCSPSPSPFIAFNQLKKTRYIQ</sequence>
<evidence type="ECO:0000256" key="1">
    <source>
        <dbReference type="ARBA" id="ARBA00004496"/>
    </source>
</evidence>
<dbReference type="InterPro" id="IPR048256">
    <property type="entry name" value="Tektin-like"/>
</dbReference>
<dbReference type="Pfam" id="PF05018">
    <property type="entry name" value="CFA20_dom"/>
    <property type="match status" value="1"/>
</dbReference>
<comment type="subcellular location">
    <subcellularLocation>
        <location evidence="1">Cytoplasm</location>
    </subcellularLocation>
</comment>
<dbReference type="EMBL" id="CAJNNV010025108">
    <property type="protein sequence ID" value="CAE8612309.1"/>
    <property type="molecule type" value="Genomic_DNA"/>
</dbReference>